<evidence type="ECO:0000313" key="1">
    <source>
        <dbReference type="EMBL" id="GAL67856.1"/>
    </source>
</evidence>
<sequence length="51" mass="6282">MHSFLAQHRKDKEELRKHIYNTSVCYVVSFSKHTEYKRDEMAFPHKWNSLK</sequence>
<dbReference type="Proteomes" id="UP000030184">
    <property type="component" value="Unassembled WGS sequence"/>
</dbReference>
<dbReference type="EMBL" id="BBNY01000067">
    <property type="protein sequence ID" value="GAL89946.1"/>
    <property type="molecule type" value="Genomic_DNA"/>
</dbReference>
<dbReference type="EMBL" id="BBNS01000027">
    <property type="protein sequence ID" value="GAL72594.1"/>
    <property type="molecule type" value="Genomic_DNA"/>
</dbReference>
<keyword evidence="5" id="KW-1185">Reference proteome</keyword>
<evidence type="ECO:0000313" key="5">
    <source>
        <dbReference type="Proteomes" id="UP000030184"/>
    </source>
</evidence>
<dbReference type="Proteomes" id="UP000029646">
    <property type="component" value="Unassembled WGS sequence"/>
</dbReference>
<accession>A0A090WAZ0</accession>
<reference evidence="5" key="1">
    <citation type="journal article" date="2014" name="Genome Announc.">
        <title>Draft Genome Sequence of Marine Flavobacterium Jejuia pallidilutea Strain 11shimoA1 and Pigmentation Mutants.</title>
        <authorList>
            <person name="Takatani N."/>
            <person name="Nakanishi M."/>
            <person name="Meirelles P."/>
            <person name="Mino S."/>
            <person name="Suda W."/>
            <person name="Oshima K."/>
            <person name="Hattori M."/>
            <person name="Ohkuma M."/>
            <person name="Hosokawa M."/>
            <person name="Miyashita K."/>
            <person name="Thompson F.L."/>
            <person name="Niwa A."/>
            <person name="Sawabe T."/>
            <person name="Sawabe T."/>
        </authorList>
    </citation>
    <scope>NUCLEOTIDE SEQUENCE [LARGE SCALE GENOMIC DNA]</scope>
    <source>
        <strain evidence="5">JCM 19538</strain>
    </source>
</reference>
<name>A0A090WAZ0_9FLAO</name>
<dbReference type="Proteomes" id="UP000029641">
    <property type="component" value="Unassembled WGS sequence"/>
</dbReference>
<comment type="caution">
    <text evidence="2">The sequence shown here is derived from an EMBL/GenBank/DDBJ whole genome shotgun (WGS) entry which is preliminary data.</text>
</comment>
<dbReference type="STRING" id="504487.JCM19538_2777"/>
<dbReference type="EMBL" id="BBNR01000013">
    <property type="protein sequence ID" value="GAL67856.1"/>
    <property type="molecule type" value="Genomic_DNA"/>
</dbReference>
<protein>
    <submittedName>
        <fullName evidence="2">Uncharacterized protein</fullName>
    </submittedName>
</protein>
<organism evidence="2 4">
    <name type="scientific">Jejuia pallidilutea</name>
    <dbReference type="NCBI Taxonomy" id="504487"/>
    <lineage>
        <taxon>Bacteria</taxon>
        <taxon>Pseudomonadati</taxon>
        <taxon>Bacteroidota</taxon>
        <taxon>Flavobacteriia</taxon>
        <taxon>Flavobacteriales</taxon>
        <taxon>Flavobacteriaceae</taxon>
        <taxon>Jejuia</taxon>
    </lineage>
</organism>
<evidence type="ECO:0000313" key="4">
    <source>
        <dbReference type="Proteomes" id="UP000029646"/>
    </source>
</evidence>
<evidence type="ECO:0000313" key="3">
    <source>
        <dbReference type="EMBL" id="GAL89946.1"/>
    </source>
</evidence>
<proteinExistence type="predicted"/>
<evidence type="ECO:0000313" key="2">
    <source>
        <dbReference type="EMBL" id="GAL72594.1"/>
    </source>
</evidence>
<dbReference type="AlphaFoldDB" id="A0A090WAZ0"/>
<gene>
    <name evidence="1" type="ORF">JCM19301_1640</name>
    <name evidence="2" type="ORF">JCM19302_2849</name>
    <name evidence="3" type="ORF">JCM19538_2777</name>
</gene>